<protein>
    <recommendedName>
        <fullName evidence="9">Holliday junction branch migration complex subunit RuvB</fullName>
        <ecNumber evidence="9">3.6.4.-</ecNumber>
    </recommendedName>
</protein>
<feature type="binding site" evidence="9">
    <location>
        <position position="66"/>
    </location>
    <ligand>
        <name>ATP</name>
        <dbReference type="ChEBI" id="CHEBI:30616"/>
    </ligand>
</feature>
<evidence type="ECO:0000256" key="8">
    <source>
        <dbReference type="ARBA" id="ARBA00023204"/>
    </source>
</evidence>
<keyword evidence="1 9" id="KW-0963">Cytoplasm</keyword>
<keyword evidence="8 9" id="KW-0234">DNA repair</keyword>
<keyword evidence="6 9" id="KW-0238">DNA-binding</keyword>
<dbReference type="GO" id="GO:0005524">
    <property type="term" value="F:ATP binding"/>
    <property type="evidence" value="ECO:0007669"/>
    <property type="project" value="UniProtKB-UniRule"/>
</dbReference>
<feature type="binding site" evidence="9">
    <location>
        <position position="22"/>
    </location>
    <ligand>
        <name>ATP</name>
        <dbReference type="ChEBI" id="CHEBI:30616"/>
    </ligand>
</feature>
<dbReference type="GO" id="GO:0000400">
    <property type="term" value="F:four-way junction DNA binding"/>
    <property type="evidence" value="ECO:0007669"/>
    <property type="project" value="UniProtKB-UniRule"/>
</dbReference>
<comment type="similarity">
    <text evidence="9">Belongs to the RuvB family.</text>
</comment>
<feature type="binding site" evidence="9">
    <location>
        <position position="316"/>
    </location>
    <ligand>
        <name>DNA</name>
        <dbReference type="ChEBI" id="CHEBI:16991"/>
    </ligand>
</feature>
<dbReference type="InterPro" id="IPR036390">
    <property type="entry name" value="WH_DNA-bd_sf"/>
</dbReference>
<organism evidence="11 12">
    <name type="scientific">candidate division Kazan bacterium</name>
    <dbReference type="NCBI Taxonomy" id="2202143"/>
    <lineage>
        <taxon>Bacteria</taxon>
        <taxon>Bacteria division Kazan-3B-28</taxon>
    </lineage>
</organism>
<dbReference type="Pfam" id="PF05496">
    <property type="entry name" value="RuvB_N"/>
    <property type="match status" value="1"/>
</dbReference>
<comment type="domain">
    <text evidence="9">Has 3 domains, the large (RuvB-L) and small ATPase (RuvB-S) domains and the C-terminal head (RuvB-H) domain. The head domain binds DNA, while the ATPase domains jointly bind ATP, ADP or are empty depending on the state of the subunit in the translocation cycle. During a single DNA translocation step the structure of each domain remains the same, but their relative positions change.</text>
</comment>
<dbReference type="PANTHER" id="PTHR42848:SF1">
    <property type="entry name" value="HOLLIDAY JUNCTION BRANCH MIGRATION COMPLEX SUBUNIT RUVB"/>
    <property type="match status" value="1"/>
</dbReference>
<dbReference type="InterPro" id="IPR027417">
    <property type="entry name" value="P-loop_NTPase"/>
</dbReference>
<dbReference type="GO" id="GO:0006310">
    <property type="term" value="P:DNA recombination"/>
    <property type="evidence" value="ECO:0007669"/>
    <property type="project" value="UniProtKB-UniRule"/>
</dbReference>
<reference evidence="11 12" key="1">
    <citation type="submission" date="2018-06" db="EMBL/GenBank/DDBJ databases">
        <title>Extensive metabolic versatility and redundancy in microbially diverse, dynamic hydrothermal sediments.</title>
        <authorList>
            <person name="Dombrowski N."/>
            <person name="Teske A."/>
            <person name="Baker B.J."/>
        </authorList>
    </citation>
    <scope>NUCLEOTIDE SEQUENCE [LARGE SCALE GENOMIC DNA]</scope>
    <source>
        <strain evidence="11">B79_G16</strain>
    </source>
</reference>
<keyword evidence="4 9" id="KW-0378">Hydrolase</keyword>
<evidence type="ECO:0000256" key="1">
    <source>
        <dbReference type="ARBA" id="ARBA00022490"/>
    </source>
</evidence>
<keyword evidence="5 9" id="KW-0067">ATP-binding</keyword>
<evidence type="ECO:0000256" key="3">
    <source>
        <dbReference type="ARBA" id="ARBA00022763"/>
    </source>
</evidence>
<name>A0A420ZDI1_UNCK3</name>
<dbReference type="InterPro" id="IPR003593">
    <property type="entry name" value="AAA+_ATPase"/>
</dbReference>
<feature type="binding site" evidence="9">
    <location>
        <position position="172"/>
    </location>
    <ligand>
        <name>ATP</name>
        <dbReference type="ChEBI" id="CHEBI:30616"/>
    </ligand>
</feature>
<dbReference type="HAMAP" id="MF_00016">
    <property type="entry name" value="DNA_HJ_migration_RuvB"/>
    <property type="match status" value="1"/>
</dbReference>
<dbReference type="Gene3D" id="1.10.10.10">
    <property type="entry name" value="Winged helix-like DNA-binding domain superfamily/Winged helix DNA-binding domain"/>
    <property type="match status" value="1"/>
</dbReference>
<dbReference type="Proteomes" id="UP000281261">
    <property type="component" value="Unassembled WGS sequence"/>
</dbReference>
<dbReference type="NCBIfam" id="NF000868">
    <property type="entry name" value="PRK00080.1"/>
    <property type="match status" value="1"/>
</dbReference>
<dbReference type="SMART" id="SM00382">
    <property type="entry name" value="AAA"/>
    <property type="match status" value="1"/>
</dbReference>
<dbReference type="Gene3D" id="3.40.50.300">
    <property type="entry name" value="P-loop containing nucleotide triphosphate hydrolases"/>
    <property type="match status" value="1"/>
</dbReference>
<keyword evidence="11" id="KW-0347">Helicase</keyword>
<dbReference type="GO" id="GO:0005737">
    <property type="term" value="C:cytoplasm"/>
    <property type="evidence" value="ECO:0007669"/>
    <property type="project" value="UniProtKB-SubCell"/>
</dbReference>
<dbReference type="InterPro" id="IPR041445">
    <property type="entry name" value="AAA_lid_4"/>
</dbReference>
<dbReference type="InterPro" id="IPR008823">
    <property type="entry name" value="RuvB_wg_C"/>
</dbReference>
<comment type="catalytic activity">
    <reaction evidence="9">
        <text>ATP + H2O = ADP + phosphate + H(+)</text>
        <dbReference type="Rhea" id="RHEA:13065"/>
        <dbReference type="ChEBI" id="CHEBI:15377"/>
        <dbReference type="ChEBI" id="CHEBI:15378"/>
        <dbReference type="ChEBI" id="CHEBI:30616"/>
        <dbReference type="ChEBI" id="CHEBI:43474"/>
        <dbReference type="ChEBI" id="CHEBI:456216"/>
    </reaction>
</comment>
<dbReference type="InterPro" id="IPR008824">
    <property type="entry name" value="RuvB-like_N"/>
</dbReference>
<feature type="binding site" evidence="9">
    <location>
        <position position="67"/>
    </location>
    <ligand>
        <name>ATP</name>
        <dbReference type="ChEBI" id="CHEBI:30616"/>
    </ligand>
</feature>
<keyword evidence="2 9" id="KW-0547">Nucleotide-binding</keyword>
<dbReference type="GO" id="GO:0048476">
    <property type="term" value="C:Holliday junction resolvase complex"/>
    <property type="evidence" value="ECO:0007669"/>
    <property type="project" value="UniProtKB-UniRule"/>
</dbReference>
<dbReference type="EMBL" id="QMNG01000002">
    <property type="protein sequence ID" value="RLC37700.1"/>
    <property type="molecule type" value="Genomic_DNA"/>
</dbReference>
<evidence type="ECO:0000313" key="12">
    <source>
        <dbReference type="Proteomes" id="UP000281261"/>
    </source>
</evidence>
<evidence type="ECO:0000256" key="7">
    <source>
        <dbReference type="ARBA" id="ARBA00023172"/>
    </source>
</evidence>
<feature type="binding site" evidence="9">
    <location>
        <begin position="129"/>
        <end position="131"/>
    </location>
    <ligand>
        <name>ATP</name>
        <dbReference type="ChEBI" id="CHEBI:30616"/>
    </ligand>
</feature>
<evidence type="ECO:0000256" key="5">
    <source>
        <dbReference type="ARBA" id="ARBA00022840"/>
    </source>
</evidence>
<comment type="function">
    <text evidence="9">The RuvA-RuvB-RuvC complex processes Holliday junction (HJ) DNA during genetic recombination and DNA repair, while the RuvA-RuvB complex plays an important role in the rescue of blocked DNA replication forks via replication fork reversal (RFR). RuvA specifically binds to HJ cruciform DNA, conferring on it an open structure. The RuvB hexamer acts as an ATP-dependent pump, pulling dsDNA into and through the RuvAB complex. RuvB forms 2 homohexamers on either side of HJ DNA bound by 1 or 2 RuvA tetramers; 4 subunits per hexamer contact DNA at a time. Coordinated motions by a converter formed by DNA-disengaged RuvB subunits stimulates ATP hydrolysis and nucleotide exchange. Immobilization of the converter enables RuvB to convert the ATP-contained energy into a lever motion, pulling 2 nucleotides of DNA out of the RuvA tetramer per ATP hydrolyzed, thus driving DNA branch migration. The RuvB motors rotate together with the DNA substrate, which together with the progressing nucleotide cycle form the mechanistic basis for DNA recombination by continuous HJ branch migration. Branch migration allows RuvC to scan DNA until it finds its consensus sequence, where it cleaves and resolves cruciform DNA.</text>
</comment>
<feature type="region of interest" description="Small ATPAse domain (RuvB-S)" evidence="9">
    <location>
        <begin position="183"/>
        <end position="253"/>
    </location>
</feature>
<proteinExistence type="inferred from homology"/>
<dbReference type="Gene3D" id="1.10.8.60">
    <property type="match status" value="1"/>
</dbReference>
<sequence>MKSRVVDASITPGEEELDISLRPRDFSGYVGQDKIKSGLKISIQAAKQRREPLDHILLFGPPGLGKTTLANIIAKEMGAGLKSTSGPAIERTGDLAAILTNLQDGNVLFIDEIHRLNRQVEEVLYSAMEDYYLDIIVGKGPSARSLKLDLPKFTLIGATTRIGLISSPLRDRFGSNYRLDFYEIADIEKILQRSSRILNVKLSDECIKIIARSSRRTPRTANRILKRIRDFALVKNKGEITPGIVSQSLDLLTIDEAGLDEVDRKILNILIKQFNGGPAGINSIAVAISEESQTIEDVYEPFLIQEGFMKRTAQGRVATKRAYEHLGLAELKPELF</sequence>
<evidence type="ECO:0000259" key="10">
    <source>
        <dbReference type="SMART" id="SM00382"/>
    </source>
</evidence>
<keyword evidence="3 9" id="KW-0227">DNA damage</keyword>
<evidence type="ECO:0000256" key="6">
    <source>
        <dbReference type="ARBA" id="ARBA00023125"/>
    </source>
</evidence>
<evidence type="ECO:0000256" key="4">
    <source>
        <dbReference type="ARBA" id="ARBA00022801"/>
    </source>
</evidence>
<feature type="binding site" evidence="9">
    <location>
        <position position="63"/>
    </location>
    <ligand>
        <name>ATP</name>
        <dbReference type="ChEBI" id="CHEBI:30616"/>
    </ligand>
</feature>
<dbReference type="Pfam" id="PF17864">
    <property type="entry name" value="AAA_lid_4"/>
    <property type="match status" value="1"/>
</dbReference>
<feature type="binding site" evidence="9">
    <location>
        <position position="21"/>
    </location>
    <ligand>
        <name>ATP</name>
        <dbReference type="ChEBI" id="CHEBI:30616"/>
    </ligand>
</feature>
<feature type="binding site" evidence="9">
    <location>
        <position position="67"/>
    </location>
    <ligand>
        <name>Mg(2+)</name>
        <dbReference type="ChEBI" id="CHEBI:18420"/>
    </ligand>
</feature>
<dbReference type="GO" id="GO:0009378">
    <property type="term" value="F:four-way junction helicase activity"/>
    <property type="evidence" value="ECO:0007669"/>
    <property type="project" value="InterPro"/>
</dbReference>
<feature type="domain" description="AAA+ ATPase" evidence="10">
    <location>
        <begin position="52"/>
        <end position="185"/>
    </location>
</feature>
<feature type="binding site" evidence="9">
    <location>
        <position position="68"/>
    </location>
    <ligand>
        <name>ATP</name>
        <dbReference type="ChEBI" id="CHEBI:30616"/>
    </ligand>
</feature>
<dbReference type="NCBIfam" id="TIGR00635">
    <property type="entry name" value="ruvB"/>
    <property type="match status" value="1"/>
</dbReference>
<comment type="caution">
    <text evidence="11">The sequence shown here is derived from an EMBL/GenBank/DDBJ whole genome shotgun (WGS) entry which is preliminary data.</text>
</comment>
<feature type="region of interest" description="Large ATPase domain (RuvB-L)" evidence="9">
    <location>
        <begin position="2"/>
        <end position="182"/>
    </location>
</feature>
<evidence type="ECO:0000256" key="2">
    <source>
        <dbReference type="ARBA" id="ARBA00022741"/>
    </source>
</evidence>
<dbReference type="SUPFAM" id="SSF52540">
    <property type="entry name" value="P-loop containing nucleoside triphosphate hydrolases"/>
    <property type="match status" value="1"/>
</dbReference>
<dbReference type="InterPro" id="IPR004605">
    <property type="entry name" value="DNA_helicase_Holl-junc_RuvB"/>
</dbReference>
<dbReference type="InterPro" id="IPR036388">
    <property type="entry name" value="WH-like_DNA-bd_sf"/>
</dbReference>
<dbReference type="GO" id="GO:0016887">
    <property type="term" value="F:ATP hydrolysis activity"/>
    <property type="evidence" value="ECO:0007669"/>
    <property type="project" value="RHEA"/>
</dbReference>
<dbReference type="CDD" id="cd00009">
    <property type="entry name" value="AAA"/>
    <property type="match status" value="1"/>
</dbReference>
<evidence type="ECO:0000256" key="9">
    <source>
        <dbReference type="HAMAP-Rule" id="MF_00016"/>
    </source>
</evidence>
<dbReference type="AlphaFoldDB" id="A0A420ZDI1"/>
<dbReference type="Pfam" id="PF05491">
    <property type="entry name" value="WHD_RuvB"/>
    <property type="match status" value="1"/>
</dbReference>
<feature type="region of interest" description="Head domain (RuvB-H)" evidence="9">
    <location>
        <begin position="256"/>
        <end position="336"/>
    </location>
</feature>
<feature type="binding site" evidence="9">
    <location>
        <position position="182"/>
    </location>
    <ligand>
        <name>ATP</name>
        <dbReference type="ChEBI" id="CHEBI:30616"/>
    </ligand>
</feature>
<dbReference type="GO" id="GO:0006281">
    <property type="term" value="P:DNA repair"/>
    <property type="evidence" value="ECO:0007669"/>
    <property type="project" value="UniProtKB-UniRule"/>
</dbReference>
<feature type="binding site" evidence="9">
    <location>
        <position position="219"/>
    </location>
    <ligand>
        <name>ATP</name>
        <dbReference type="ChEBI" id="CHEBI:30616"/>
    </ligand>
</feature>
<comment type="caution">
    <text evidence="9">Lacks conserved residue(s) required for the propagation of feature annotation.</text>
</comment>
<keyword evidence="7 9" id="KW-0233">DNA recombination</keyword>
<dbReference type="PANTHER" id="PTHR42848">
    <property type="match status" value="1"/>
</dbReference>
<evidence type="ECO:0000313" key="11">
    <source>
        <dbReference type="EMBL" id="RLC37700.1"/>
    </source>
</evidence>
<accession>A0A420ZDI1</accession>
<dbReference type="EC" id="3.6.4.-" evidence="9"/>
<gene>
    <name evidence="9" type="primary">ruvB</name>
    <name evidence="11" type="ORF">DRH29_01265</name>
</gene>
<dbReference type="SUPFAM" id="SSF46785">
    <property type="entry name" value="Winged helix' DNA-binding domain"/>
    <property type="match status" value="1"/>
</dbReference>
<comment type="subcellular location">
    <subcellularLocation>
        <location evidence="9">Cytoplasm</location>
    </subcellularLocation>
</comment>
<comment type="subunit">
    <text evidence="9">Homohexamer. Forms an RuvA(8)-RuvB(12)-Holliday junction (HJ) complex. HJ DNA is sandwiched between 2 RuvA tetramers; dsDNA enters through RuvA and exits via RuvB. An RuvB hexamer assembles on each DNA strand where it exits the tetramer. Each RuvB hexamer is contacted by two RuvA subunits (via domain III) on 2 adjacent RuvB subunits; this complex drives branch migration. In the full resolvosome a probable DNA-RuvA(4)-RuvB(12)-RuvC(2) complex forms which resolves the HJ.</text>
</comment>
<feature type="binding site" evidence="9">
    <location>
        <position position="311"/>
    </location>
    <ligand>
        <name>DNA</name>
        <dbReference type="ChEBI" id="CHEBI:16991"/>
    </ligand>
</feature>